<dbReference type="Gene3D" id="1.10.1740.10">
    <property type="match status" value="1"/>
</dbReference>
<dbReference type="NCBIfam" id="TIGR02937">
    <property type="entry name" value="sigma70-ECF"/>
    <property type="match status" value="1"/>
</dbReference>
<accession>A0A2Z3H8Y2</accession>
<dbReference type="Proteomes" id="UP000245802">
    <property type="component" value="Chromosome"/>
</dbReference>
<dbReference type="GO" id="GO:0003677">
    <property type="term" value="F:DNA binding"/>
    <property type="evidence" value="ECO:0007669"/>
    <property type="project" value="InterPro"/>
</dbReference>
<proteinExistence type="inferred from homology"/>
<evidence type="ECO:0000256" key="2">
    <source>
        <dbReference type="ARBA" id="ARBA00023015"/>
    </source>
</evidence>
<dbReference type="GO" id="GO:0006352">
    <property type="term" value="P:DNA-templated transcription initiation"/>
    <property type="evidence" value="ECO:0007669"/>
    <property type="project" value="InterPro"/>
</dbReference>
<dbReference type="SUPFAM" id="SSF88659">
    <property type="entry name" value="Sigma3 and sigma4 domains of RNA polymerase sigma factors"/>
    <property type="match status" value="1"/>
</dbReference>
<dbReference type="SUPFAM" id="SSF88946">
    <property type="entry name" value="Sigma2 domain of RNA polymerase sigma factors"/>
    <property type="match status" value="1"/>
</dbReference>
<dbReference type="Pfam" id="PF07676">
    <property type="entry name" value="PD40"/>
    <property type="match status" value="1"/>
</dbReference>
<keyword evidence="4" id="KW-0804">Transcription</keyword>
<dbReference type="KEGG" id="gog:C1280_32985"/>
<dbReference type="Pfam" id="PF08281">
    <property type="entry name" value="Sigma70_r4_2"/>
    <property type="match status" value="1"/>
</dbReference>
<comment type="similarity">
    <text evidence="1">Belongs to the sigma-70 factor family. ECF subfamily.</text>
</comment>
<dbReference type="SUPFAM" id="SSF82171">
    <property type="entry name" value="DPP6 N-terminal domain-like"/>
    <property type="match status" value="1"/>
</dbReference>
<dbReference type="InterPro" id="IPR036388">
    <property type="entry name" value="WH-like_DNA-bd_sf"/>
</dbReference>
<evidence type="ECO:0000313" key="8">
    <source>
        <dbReference type="EMBL" id="AWM41341.1"/>
    </source>
</evidence>
<feature type="domain" description="RNA polymerase sigma-70 region 2" evidence="6">
    <location>
        <begin position="40"/>
        <end position="101"/>
    </location>
</feature>
<dbReference type="Gene3D" id="1.10.10.10">
    <property type="entry name" value="Winged helix-like DNA-binding domain superfamily/Winged helix DNA-binding domain"/>
    <property type="match status" value="1"/>
</dbReference>
<keyword evidence="2" id="KW-0805">Transcription regulation</keyword>
<dbReference type="InterPro" id="IPR011659">
    <property type="entry name" value="WD40"/>
</dbReference>
<keyword evidence="3" id="KW-0731">Sigma factor</keyword>
<evidence type="ECO:0000256" key="3">
    <source>
        <dbReference type="ARBA" id="ARBA00023082"/>
    </source>
</evidence>
<dbReference type="CDD" id="cd06171">
    <property type="entry name" value="Sigma70_r4"/>
    <property type="match status" value="1"/>
</dbReference>
<name>A0A2Z3H8Y2_9BACT</name>
<keyword evidence="9" id="KW-1185">Reference proteome</keyword>
<evidence type="ECO:0000313" key="9">
    <source>
        <dbReference type="Proteomes" id="UP000245802"/>
    </source>
</evidence>
<sequence>MSHALSALMAHTAQAVAPDTDGQLLRRFVRTGDEAAFAELVRRLGPLVLGVCRRIAPDAHTAEDAFQAAFLVLARRAAVVRPAEAVRGWLYGVAVRCAQEARTVSARRRAREVPVPNVPEQPAEPNERADADVLHALDEEMTLLPEHLRAAVVLCEIEGLSRKEAAGRLRTSEGTLSSRLAKARKLLAHRLRQRGITLSSAGLSAALGATAQARVPTDLTARALTAALFPALRPAGAITLSTRVLKTMLVQKLKTVVPLVALALGAFACAALAATQEPPGSQPRIVPATRPDSPAVKVAPKPLLKGPNKLLYWTDGKLVLSNPDGKNTKEFALKERFLPSVQLSPDGKTIAYRHPPQRTAKLSDLLTKSEPLKLHLHVRALNDTGSGTDLGVECDSFVWSPDGTEIACSSVDDEPGRQPQATSLVVRVESKEKTELKLPPGHVITSWAPDGRFVTMRLTRTDPSDAKARLYLVNRDGSKHKALAPDTNATMGRMSPDGTRVLCVLLKSAKETTAEKKKRQEAGAELPPPERALAILDIASGKVTKVANVPPNGEVQEHGLVWSPDGKRIAYTWRQKHEGGRQEATNKETEWRLIVCDADGTNVTTVASQKTQGELLTLFSLDWR</sequence>
<dbReference type="EMBL" id="CP025958">
    <property type="protein sequence ID" value="AWM41341.1"/>
    <property type="molecule type" value="Genomic_DNA"/>
</dbReference>
<dbReference type="InterPro" id="IPR013249">
    <property type="entry name" value="RNA_pol_sigma70_r4_t2"/>
</dbReference>
<feature type="region of interest" description="Disordered" evidence="5">
    <location>
        <begin position="278"/>
        <end position="300"/>
    </location>
</feature>
<dbReference type="InterPro" id="IPR014284">
    <property type="entry name" value="RNA_pol_sigma-70_dom"/>
</dbReference>
<dbReference type="Pfam" id="PF04542">
    <property type="entry name" value="Sigma70_r2"/>
    <property type="match status" value="1"/>
</dbReference>
<dbReference type="AlphaFoldDB" id="A0A2Z3H8Y2"/>
<dbReference type="InterPro" id="IPR013325">
    <property type="entry name" value="RNA_pol_sigma_r2"/>
</dbReference>
<dbReference type="PANTHER" id="PTHR43133:SF51">
    <property type="entry name" value="RNA POLYMERASE SIGMA FACTOR"/>
    <property type="match status" value="1"/>
</dbReference>
<dbReference type="OrthoDB" id="284349at2"/>
<evidence type="ECO:0000256" key="4">
    <source>
        <dbReference type="ARBA" id="ARBA00023163"/>
    </source>
</evidence>
<organism evidence="8 9">
    <name type="scientific">Gemmata obscuriglobus</name>
    <dbReference type="NCBI Taxonomy" id="114"/>
    <lineage>
        <taxon>Bacteria</taxon>
        <taxon>Pseudomonadati</taxon>
        <taxon>Planctomycetota</taxon>
        <taxon>Planctomycetia</taxon>
        <taxon>Gemmatales</taxon>
        <taxon>Gemmataceae</taxon>
        <taxon>Gemmata</taxon>
    </lineage>
</organism>
<dbReference type="InterPro" id="IPR007627">
    <property type="entry name" value="RNA_pol_sigma70_r2"/>
</dbReference>
<feature type="region of interest" description="Disordered" evidence="5">
    <location>
        <begin position="108"/>
        <end position="127"/>
    </location>
</feature>
<dbReference type="Gene3D" id="2.120.10.30">
    <property type="entry name" value="TolB, C-terminal domain"/>
    <property type="match status" value="2"/>
</dbReference>
<evidence type="ECO:0000256" key="5">
    <source>
        <dbReference type="SAM" id="MobiDB-lite"/>
    </source>
</evidence>
<dbReference type="GO" id="GO:0016987">
    <property type="term" value="F:sigma factor activity"/>
    <property type="evidence" value="ECO:0007669"/>
    <property type="project" value="UniProtKB-KW"/>
</dbReference>
<evidence type="ECO:0000259" key="7">
    <source>
        <dbReference type="Pfam" id="PF08281"/>
    </source>
</evidence>
<dbReference type="RefSeq" id="WP_010038498.1">
    <property type="nucleotide sequence ID" value="NZ_CP025958.1"/>
</dbReference>
<protein>
    <recommendedName>
        <fullName evidence="10">Sigma-70 family RNA polymerase sigma factor</fullName>
    </recommendedName>
</protein>
<evidence type="ECO:0000259" key="6">
    <source>
        <dbReference type="Pfam" id="PF04542"/>
    </source>
</evidence>
<feature type="domain" description="RNA polymerase sigma factor 70 region 4 type 2" evidence="7">
    <location>
        <begin position="135"/>
        <end position="187"/>
    </location>
</feature>
<gene>
    <name evidence="8" type="ORF">C1280_32985</name>
</gene>
<dbReference type="InterPro" id="IPR013324">
    <property type="entry name" value="RNA_pol_sigma_r3/r4-like"/>
</dbReference>
<reference evidence="8 9" key="1">
    <citation type="submission" date="2018-01" db="EMBL/GenBank/DDBJ databases">
        <title>G. obscuriglobus.</title>
        <authorList>
            <person name="Franke J."/>
            <person name="Blomberg W."/>
            <person name="Selmecki A."/>
        </authorList>
    </citation>
    <scope>NUCLEOTIDE SEQUENCE [LARGE SCALE GENOMIC DNA]</scope>
    <source>
        <strain evidence="8 9">DSM 5831</strain>
    </source>
</reference>
<dbReference type="PANTHER" id="PTHR43133">
    <property type="entry name" value="RNA POLYMERASE ECF-TYPE SIGMA FACTO"/>
    <property type="match status" value="1"/>
</dbReference>
<evidence type="ECO:0008006" key="10">
    <source>
        <dbReference type="Google" id="ProtNLM"/>
    </source>
</evidence>
<dbReference type="InterPro" id="IPR039425">
    <property type="entry name" value="RNA_pol_sigma-70-like"/>
</dbReference>
<dbReference type="InterPro" id="IPR011042">
    <property type="entry name" value="6-blade_b-propeller_TolB-like"/>
</dbReference>
<evidence type="ECO:0000256" key="1">
    <source>
        <dbReference type="ARBA" id="ARBA00010641"/>
    </source>
</evidence>